<evidence type="ECO:0000313" key="3">
    <source>
        <dbReference type="Proteomes" id="UP001596380"/>
    </source>
</evidence>
<gene>
    <name evidence="2" type="ORF">ACFQKB_34135</name>
</gene>
<keyword evidence="2" id="KW-0808">Transferase</keyword>
<comment type="caution">
    <text evidence="2">The sequence shown here is derived from an EMBL/GenBank/DDBJ whole genome shotgun (WGS) entry which is preliminary data.</text>
</comment>
<dbReference type="EC" id="2.3.-.-" evidence="2"/>
<dbReference type="EMBL" id="JBHSXS010000031">
    <property type="protein sequence ID" value="MFC6884841.1"/>
    <property type="molecule type" value="Genomic_DNA"/>
</dbReference>
<keyword evidence="3" id="KW-1185">Reference proteome</keyword>
<dbReference type="CDD" id="cd04301">
    <property type="entry name" value="NAT_SF"/>
    <property type="match status" value="1"/>
</dbReference>
<dbReference type="Gene3D" id="3.40.630.30">
    <property type="match status" value="1"/>
</dbReference>
<dbReference type="GO" id="GO:0016746">
    <property type="term" value="F:acyltransferase activity"/>
    <property type="evidence" value="ECO:0007669"/>
    <property type="project" value="UniProtKB-KW"/>
</dbReference>
<name>A0ABW2CW61_9ACTN</name>
<dbReference type="InterPro" id="IPR016181">
    <property type="entry name" value="Acyl_CoA_acyltransferase"/>
</dbReference>
<protein>
    <submittedName>
        <fullName evidence="2">GNAT family N-acetyltransferase</fullName>
        <ecNumber evidence="2">2.3.-.-</ecNumber>
    </submittedName>
</protein>
<dbReference type="Proteomes" id="UP001596380">
    <property type="component" value="Unassembled WGS sequence"/>
</dbReference>
<accession>A0ABW2CW61</accession>
<keyword evidence="2" id="KW-0012">Acyltransferase</keyword>
<evidence type="ECO:0000259" key="1">
    <source>
        <dbReference type="PROSITE" id="PS51186"/>
    </source>
</evidence>
<dbReference type="InterPro" id="IPR000182">
    <property type="entry name" value="GNAT_dom"/>
</dbReference>
<dbReference type="SUPFAM" id="SSF55729">
    <property type="entry name" value="Acyl-CoA N-acyltransferases (Nat)"/>
    <property type="match status" value="1"/>
</dbReference>
<reference evidence="3" key="1">
    <citation type="journal article" date="2019" name="Int. J. Syst. Evol. Microbiol.">
        <title>The Global Catalogue of Microorganisms (GCM) 10K type strain sequencing project: providing services to taxonomists for standard genome sequencing and annotation.</title>
        <authorList>
            <consortium name="The Broad Institute Genomics Platform"/>
            <consortium name="The Broad Institute Genome Sequencing Center for Infectious Disease"/>
            <person name="Wu L."/>
            <person name="Ma J."/>
        </authorList>
    </citation>
    <scope>NUCLEOTIDE SEQUENCE [LARGE SCALE GENOMIC DNA]</scope>
    <source>
        <strain evidence="3">JCM 3369</strain>
    </source>
</reference>
<organism evidence="2 3">
    <name type="scientific">Actinomadura yumaensis</name>
    <dbReference type="NCBI Taxonomy" id="111807"/>
    <lineage>
        <taxon>Bacteria</taxon>
        <taxon>Bacillati</taxon>
        <taxon>Actinomycetota</taxon>
        <taxon>Actinomycetes</taxon>
        <taxon>Streptosporangiales</taxon>
        <taxon>Thermomonosporaceae</taxon>
        <taxon>Actinomadura</taxon>
    </lineage>
</organism>
<feature type="domain" description="N-acetyltransferase" evidence="1">
    <location>
        <begin position="124"/>
        <end position="261"/>
    </location>
</feature>
<proteinExistence type="predicted"/>
<dbReference type="PROSITE" id="PS51186">
    <property type="entry name" value="GNAT"/>
    <property type="match status" value="1"/>
</dbReference>
<dbReference type="Pfam" id="PF00583">
    <property type="entry name" value="Acetyltransf_1"/>
    <property type="match status" value="1"/>
</dbReference>
<sequence>MISDLLGAYDGQLRGEPAPVVPGVFYERDGPVVRIVGERRGLVTGPRDLGVEGPDLDALIVRQRDYFAARGEAVEWKTRAHDTPADLTGRLARAGFATEDTETVMIARVADGAAAAPAGPPAGVAFREVNAVTDLRRIADMEAEVWGADMGWLADDLAARVAAAPDGLVVLAAEADGRIVASGWLVFRPGTEFASLWGGSTLAAWRGRGIYRALVAERFRLAAERGVRYLQVDASDASRPILARLGFHPVTTTTPYVWTPS</sequence>
<evidence type="ECO:0000313" key="2">
    <source>
        <dbReference type="EMBL" id="MFC6884841.1"/>
    </source>
</evidence>
<dbReference type="RefSeq" id="WP_160826867.1">
    <property type="nucleotide sequence ID" value="NZ_JBHSXE010000001.1"/>
</dbReference>